<sequence length="104" mass="11609">MASLTSANIYEEEGKLGQVEMQVHMGRQLSMFAMNMMEGTYRSLFFQKFKESTVEKVEGGAKIVEEPLNDLEALHAATDGPYQLSFYKAEIVQAPSVIFAHSAK</sequence>
<evidence type="ECO:0000313" key="2">
    <source>
        <dbReference type="Proteomes" id="UP000275078"/>
    </source>
</evidence>
<evidence type="ECO:0000313" key="1">
    <source>
        <dbReference type="EMBL" id="RPA87485.1"/>
    </source>
</evidence>
<protein>
    <submittedName>
        <fullName evidence="1">Uncharacterized protein</fullName>
    </submittedName>
</protein>
<gene>
    <name evidence="1" type="ORF">BJ508DRAFT_300749</name>
</gene>
<keyword evidence="2" id="KW-1185">Reference proteome</keyword>
<dbReference type="Proteomes" id="UP000275078">
    <property type="component" value="Unassembled WGS sequence"/>
</dbReference>
<accession>A0A3N4IMY5</accession>
<dbReference type="EMBL" id="ML119646">
    <property type="protein sequence ID" value="RPA87485.1"/>
    <property type="molecule type" value="Genomic_DNA"/>
</dbReference>
<organism evidence="1 2">
    <name type="scientific">Ascobolus immersus RN42</name>
    <dbReference type="NCBI Taxonomy" id="1160509"/>
    <lineage>
        <taxon>Eukaryota</taxon>
        <taxon>Fungi</taxon>
        <taxon>Dikarya</taxon>
        <taxon>Ascomycota</taxon>
        <taxon>Pezizomycotina</taxon>
        <taxon>Pezizomycetes</taxon>
        <taxon>Pezizales</taxon>
        <taxon>Ascobolaceae</taxon>
        <taxon>Ascobolus</taxon>
    </lineage>
</organism>
<name>A0A3N4IMY5_ASCIM</name>
<dbReference type="AlphaFoldDB" id="A0A3N4IMY5"/>
<proteinExistence type="predicted"/>
<reference evidence="1 2" key="1">
    <citation type="journal article" date="2018" name="Nat. Ecol. Evol.">
        <title>Pezizomycetes genomes reveal the molecular basis of ectomycorrhizal truffle lifestyle.</title>
        <authorList>
            <person name="Murat C."/>
            <person name="Payen T."/>
            <person name="Noel B."/>
            <person name="Kuo A."/>
            <person name="Morin E."/>
            <person name="Chen J."/>
            <person name="Kohler A."/>
            <person name="Krizsan K."/>
            <person name="Balestrini R."/>
            <person name="Da Silva C."/>
            <person name="Montanini B."/>
            <person name="Hainaut M."/>
            <person name="Levati E."/>
            <person name="Barry K.W."/>
            <person name="Belfiori B."/>
            <person name="Cichocki N."/>
            <person name="Clum A."/>
            <person name="Dockter R.B."/>
            <person name="Fauchery L."/>
            <person name="Guy J."/>
            <person name="Iotti M."/>
            <person name="Le Tacon F."/>
            <person name="Lindquist E.A."/>
            <person name="Lipzen A."/>
            <person name="Malagnac F."/>
            <person name="Mello A."/>
            <person name="Molinier V."/>
            <person name="Miyauchi S."/>
            <person name="Poulain J."/>
            <person name="Riccioni C."/>
            <person name="Rubini A."/>
            <person name="Sitrit Y."/>
            <person name="Splivallo R."/>
            <person name="Traeger S."/>
            <person name="Wang M."/>
            <person name="Zifcakova L."/>
            <person name="Wipf D."/>
            <person name="Zambonelli A."/>
            <person name="Paolocci F."/>
            <person name="Nowrousian M."/>
            <person name="Ottonello S."/>
            <person name="Baldrian P."/>
            <person name="Spatafora J.W."/>
            <person name="Henrissat B."/>
            <person name="Nagy L.G."/>
            <person name="Aury J.M."/>
            <person name="Wincker P."/>
            <person name="Grigoriev I.V."/>
            <person name="Bonfante P."/>
            <person name="Martin F.M."/>
        </authorList>
    </citation>
    <scope>NUCLEOTIDE SEQUENCE [LARGE SCALE GENOMIC DNA]</scope>
    <source>
        <strain evidence="1 2">RN42</strain>
    </source>
</reference>